<dbReference type="EMBL" id="KL197715">
    <property type="protein sequence ID" value="KDQ59517.1"/>
    <property type="molecule type" value="Genomic_DNA"/>
</dbReference>
<accession>A0A067Q7Q5</accession>
<keyword evidence="1" id="KW-0812">Transmembrane</keyword>
<feature type="transmembrane region" description="Helical" evidence="1">
    <location>
        <begin position="264"/>
        <end position="280"/>
    </location>
</feature>
<feature type="transmembrane region" description="Helical" evidence="1">
    <location>
        <begin position="157"/>
        <end position="176"/>
    </location>
</feature>
<organism evidence="2 3">
    <name type="scientific">Jaapia argillacea MUCL 33604</name>
    <dbReference type="NCBI Taxonomy" id="933084"/>
    <lineage>
        <taxon>Eukaryota</taxon>
        <taxon>Fungi</taxon>
        <taxon>Dikarya</taxon>
        <taxon>Basidiomycota</taxon>
        <taxon>Agaricomycotina</taxon>
        <taxon>Agaricomycetes</taxon>
        <taxon>Agaricomycetidae</taxon>
        <taxon>Jaapiales</taxon>
        <taxon>Jaapiaceae</taxon>
        <taxon>Jaapia</taxon>
    </lineage>
</organism>
<dbReference type="OrthoDB" id="3142841at2759"/>
<keyword evidence="3" id="KW-1185">Reference proteome</keyword>
<evidence type="ECO:0000313" key="2">
    <source>
        <dbReference type="EMBL" id="KDQ59517.1"/>
    </source>
</evidence>
<dbReference type="InParanoid" id="A0A067Q7Q5"/>
<gene>
    <name evidence="2" type="ORF">JAAARDRAFT_174886</name>
</gene>
<keyword evidence="1" id="KW-0472">Membrane</keyword>
<proteinExistence type="predicted"/>
<dbReference type="PANTHER" id="PTHR33927:SF1">
    <property type="entry name" value="TRANSMEMBRANE PROTEIN"/>
    <property type="match status" value="1"/>
</dbReference>
<dbReference type="Proteomes" id="UP000027265">
    <property type="component" value="Unassembled WGS sequence"/>
</dbReference>
<sequence length="489" mass="55390">MHFKPSIVLLGHMSALSPLPSSHPPYDDAEKGALTLHHSVSPTLPKQEAISVPSVKKAGKQPFSRRTLFALWFNTYRKLFTFVVTLNAIALGLTIGGLWQYPVRHPGALIVGNITFGVMMRNELFGRILYLAVNILFSKWTPLWWRLCCTSTLQHLGGIHSGCNTSGIVWLVWRVVTLFRASRSFPGSILSIGLISNVLLALCAISAFPWIRNTHHNIFERNHRFLGWCGLIATWIFIVLCDLYDTETYTYNITRSHIVRQQDFWFTFALTFFIVWPWIVTRKVSVDIELPSPKVAVIRSRRGMQQGLLSRISRSAVLEYHTFGVVSEGPNAKYHYLIVGVQGDFTRSLIKDPPTHLWTRQLKFAGVSNTSNLYRRGIRVCTGTGLGSALSTCIQNPEWYLIWIGSDQEKTYGPTINGLIHRHIDPSRCTLWDSTQRGGRPDVMKLIKEVYASWKPEVVFITSNFQGNREMMAGCMEAGIPAFGTLWDF</sequence>
<keyword evidence="1" id="KW-1133">Transmembrane helix</keyword>
<name>A0A067Q7Q5_9AGAM</name>
<evidence type="ECO:0000256" key="1">
    <source>
        <dbReference type="SAM" id="Phobius"/>
    </source>
</evidence>
<protein>
    <recommendedName>
        <fullName evidence="4">Non-ribosomal peptide synthetase</fullName>
    </recommendedName>
</protein>
<dbReference type="HOGENOM" id="CLU_005562_0_1_1"/>
<dbReference type="PANTHER" id="PTHR33927">
    <property type="entry name" value="TRANSMEMBRANE PROTEIN"/>
    <property type="match status" value="1"/>
</dbReference>
<evidence type="ECO:0008006" key="4">
    <source>
        <dbReference type="Google" id="ProtNLM"/>
    </source>
</evidence>
<feature type="transmembrane region" description="Helical" evidence="1">
    <location>
        <begin position="225"/>
        <end position="244"/>
    </location>
</feature>
<feature type="transmembrane region" description="Helical" evidence="1">
    <location>
        <begin position="128"/>
        <end position="145"/>
    </location>
</feature>
<feature type="transmembrane region" description="Helical" evidence="1">
    <location>
        <begin position="79"/>
        <end position="99"/>
    </location>
</feature>
<dbReference type="AlphaFoldDB" id="A0A067Q7Q5"/>
<feature type="transmembrane region" description="Helical" evidence="1">
    <location>
        <begin position="188"/>
        <end position="210"/>
    </location>
</feature>
<dbReference type="InterPro" id="IPR052979">
    <property type="entry name" value="Adenylate-forming_domain"/>
</dbReference>
<evidence type="ECO:0000313" key="3">
    <source>
        <dbReference type="Proteomes" id="UP000027265"/>
    </source>
</evidence>
<reference evidence="3" key="1">
    <citation type="journal article" date="2014" name="Proc. Natl. Acad. Sci. U.S.A.">
        <title>Extensive sampling of basidiomycete genomes demonstrates inadequacy of the white-rot/brown-rot paradigm for wood decay fungi.</title>
        <authorList>
            <person name="Riley R."/>
            <person name="Salamov A.A."/>
            <person name="Brown D.W."/>
            <person name="Nagy L.G."/>
            <person name="Floudas D."/>
            <person name="Held B.W."/>
            <person name="Levasseur A."/>
            <person name="Lombard V."/>
            <person name="Morin E."/>
            <person name="Otillar R."/>
            <person name="Lindquist E.A."/>
            <person name="Sun H."/>
            <person name="LaButti K.M."/>
            <person name="Schmutz J."/>
            <person name="Jabbour D."/>
            <person name="Luo H."/>
            <person name="Baker S.E."/>
            <person name="Pisabarro A.G."/>
            <person name="Walton J.D."/>
            <person name="Blanchette R.A."/>
            <person name="Henrissat B."/>
            <person name="Martin F."/>
            <person name="Cullen D."/>
            <person name="Hibbett D.S."/>
            <person name="Grigoriev I.V."/>
        </authorList>
    </citation>
    <scope>NUCLEOTIDE SEQUENCE [LARGE SCALE GENOMIC DNA]</scope>
    <source>
        <strain evidence="3">MUCL 33604</strain>
    </source>
</reference>